<dbReference type="SUPFAM" id="SSF50494">
    <property type="entry name" value="Trypsin-like serine proteases"/>
    <property type="match status" value="1"/>
</dbReference>
<dbReference type="InterPro" id="IPR009003">
    <property type="entry name" value="Peptidase_S1_PA"/>
</dbReference>
<dbReference type="Pfam" id="PF13365">
    <property type="entry name" value="Trypsin_2"/>
    <property type="match status" value="1"/>
</dbReference>
<dbReference type="PANTHER" id="PTHR45980:SF9">
    <property type="entry name" value="PROTEASE DO-LIKE 10, MITOCHONDRIAL-RELATED"/>
    <property type="match status" value="1"/>
</dbReference>
<protein>
    <recommendedName>
        <fullName evidence="4">PDZ domain-containing protein</fullName>
    </recommendedName>
</protein>
<evidence type="ECO:0000313" key="2">
    <source>
        <dbReference type="EMBL" id="KDO77072.1"/>
    </source>
</evidence>
<dbReference type="AlphaFoldDB" id="A0A067GNS5"/>
<dbReference type="InterPro" id="IPR036034">
    <property type="entry name" value="PDZ_sf"/>
</dbReference>
<keyword evidence="3" id="KW-1185">Reference proteome</keyword>
<dbReference type="InterPro" id="IPR001940">
    <property type="entry name" value="Peptidase_S1C"/>
</dbReference>
<dbReference type="PANTHER" id="PTHR45980">
    <property type="match status" value="1"/>
</dbReference>
<dbReference type="SUPFAM" id="SSF50156">
    <property type="entry name" value="PDZ domain-like"/>
    <property type="match status" value="1"/>
</dbReference>
<dbReference type="Proteomes" id="UP000027120">
    <property type="component" value="Unassembled WGS sequence"/>
</dbReference>
<dbReference type="InterPro" id="IPR043504">
    <property type="entry name" value="Peptidase_S1_PA_chymotrypsin"/>
</dbReference>
<dbReference type="GO" id="GO:0004252">
    <property type="term" value="F:serine-type endopeptidase activity"/>
    <property type="evidence" value="ECO:0007669"/>
    <property type="project" value="InterPro"/>
</dbReference>
<proteinExistence type="inferred from homology"/>
<evidence type="ECO:0000256" key="1">
    <source>
        <dbReference type="ARBA" id="ARBA00010541"/>
    </source>
</evidence>
<accession>A0A067GNS5</accession>
<dbReference type="EMBL" id="KK784880">
    <property type="protein sequence ID" value="KDO77072.1"/>
    <property type="molecule type" value="Genomic_DNA"/>
</dbReference>
<dbReference type="Gene3D" id="2.40.10.10">
    <property type="entry name" value="Trypsin-like serine proteases"/>
    <property type="match status" value="2"/>
</dbReference>
<reference evidence="2 3" key="1">
    <citation type="submission" date="2014-04" db="EMBL/GenBank/DDBJ databases">
        <authorList>
            <consortium name="International Citrus Genome Consortium"/>
            <person name="Gmitter F."/>
            <person name="Chen C."/>
            <person name="Farmerie W."/>
            <person name="Harkins T."/>
            <person name="Desany B."/>
            <person name="Mohiuddin M."/>
            <person name="Kodira C."/>
            <person name="Borodovsky M."/>
            <person name="Lomsadze A."/>
            <person name="Burns P."/>
            <person name="Jenkins J."/>
            <person name="Prochnik S."/>
            <person name="Shu S."/>
            <person name="Chapman J."/>
            <person name="Pitluck S."/>
            <person name="Schmutz J."/>
            <person name="Rokhsar D."/>
        </authorList>
    </citation>
    <scope>NUCLEOTIDE SEQUENCE</scope>
</reference>
<comment type="similarity">
    <text evidence="1">Belongs to the peptidase S1C family.</text>
</comment>
<dbReference type="Gene3D" id="2.30.42.10">
    <property type="match status" value="1"/>
</dbReference>
<organism evidence="2 3">
    <name type="scientific">Citrus sinensis</name>
    <name type="common">Sweet orange</name>
    <name type="synonym">Citrus aurantium var. sinensis</name>
    <dbReference type="NCBI Taxonomy" id="2711"/>
    <lineage>
        <taxon>Eukaryota</taxon>
        <taxon>Viridiplantae</taxon>
        <taxon>Streptophyta</taxon>
        <taxon>Embryophyta</taxon>
        <taxon>Tracheophyta</taxon>
        <taxon>Spermatophyta</taxon>
        <taxon>Magnoliopsida</taxon>
        <taxon>eudicotyledons</taxon>
        <taxon>Gunneridae</taxon>
        <taxon>Pentapetalae</taxon>
        <taxon>rosids</taxon>
        <taxon>malvids</taxon>
        <taxon>Sapindales</taxon>
        <taxon>Rutaceae</taxon>
        <taxon>Aurantioideae</taxon>
        <taxon>Citrus</taxon>
    </lineage>
</organism>
<gene>
    <name evidence="2" type="ORF">CISIN_1g007765mg</name>
</gene>
<name>A0A067GNS5_CITSI</name>
<sequence length="385" mass="41610">MQMLLGPSLRSLRRQLWSSSSSIFSNYSSFNSSGLLQTFSNTLRLIILPSTSSLSTISTKNCNFHYFSTSAAVAANLSTKEIVSKVTRRRQRRRLAKTCGKTTNAYAAIELALDSVVKIFTVSSSPNYGLPWQNKSQRETTGSGFVIPGKKILTNAHVVADSTFVLVRKHGSPTKYRAQVEAVGHECDLAILIVESDEFWEGMHFLELGDIPFLQQAVAVVGYPQGGDNISVTKGVVSRVEPTQYVHGATQLMAIQIDAAINPGNSGGPAIMGNKVAGVAFQNLSGAENIGYIIPVPVIKHFITGVVEHGKYVGFCSLGLSCQTTENVQLRNNFGMRSEVTGVLVNKINPLSDAHEILKKDDIILAFDGVPIANDGTGSHSMLFI</sequence>
<evidence type="ECO:0008006" key="4">
    <source>
        <dbReference type="Google" id="ProtNLM"/>
    </source>
</evidence>
<dbReference type="PRINTS" id="PR00834">
    <property type="entry name" value="PROTEASES2C"/>
</dbReference>
<evidence type="ECO:0000313" key="3">
    <source>
        <dbReference type="Proteomes" id="UP000027120"/>
    </source>
</evidence>
<dbReference type="GO" id="GO:0006508">
    <property type="term" value="P:proteolysis"/>
    <property type="evidence" value="ECO:0007669"/>
    <property type="project" value="InterPro"/>
</dbReference>
<dbReference type="SMR" id="A0A067GNS5"/>